<proteinExistence type="predicted"/>
<feature type="region of interest" description="Disordered" evidence="1">
    <location>
        <begin position="1"/>
        <end position="48"/>
    </location>
</feature>
<reference evidence="4" key="1">
    <citation type="submission" date="2012-12" db="EMBL/GenBank/DDBJ databases">
        <authorList>
            <person name="Hellsten U."/>
            <person name="Grimwood J."/>
            <person name="Chapman J.A."/>
            <person name="Shapiro H."/>
            <person name="Aerts A."/>
            <person name="Otillar R.P."/>
            <person name="Terry A.Y."/>
            <person name="Boore J.L."/>
            <person name="Simakov O."/>
            <person name="Marletaz F."/>
            <person name="Cho S.-J."/>
            <person name="Edsinger-Gonzales E."/>
            <person name="Havlak P."/>
            <person name="Kuo D.-H."/>
            <person name="Larsson T."/>
            <person name="Lv J."/>
            <person name="Arendt D."/>
            <person name="Savage R."/>
            <person name="Osoegawa K."/>
            <person name="de Jong P."/>
            <person name="Lindberg D.R."/>
            <person name="Seaver E.C."/>
            <person name="Weisblat D.A."/>
            <person name="Putnam N.H."/>
            <person name="Grigoriev I.V."/>
            <person name="Rokhsar D.S."/>
        </authorList>
    </citation>
    <scope>NUCLEOTIDE SEQUENCE</scope>
    <source>
        <strain evidence="4">I ESC-2004</strain>
    </source>
</reference>
<reference evidence="3" key="3">
    <citation type="submission" date="2015-06" db="UniProtKB">
        <authorList>
            <consortium name="EnsemblMetazoa"/>
        </authorList>
    </citation>
    <scope>IDENTIFICATION</scope>
</reference>
<evidence type="ECO:0000256" key="1">
    <source>
        <dbReference type="SAM" id="MobiDB-lite"/>
    </source>
</evidence>
<sequence length="120" mass="14137">MDQLKTESCEPMQMPNIMRQARDPRGRIPTDISTNPVDRPTQPKLGKFPKTCCSKKDARKKQMRAFNATWYSSHPWIECSVQKDRAYCFCCRHFGSRQNLKEKSFLEAFSDWKHAFSEKE</sequence>
<dbReference type="OrthoDB" id="6606049at2759"/>
<evidence type="ECO:0008006" key="5">
    <source>
        <dbReference type="Google" id="ProtNLM"/>
    </source>
</evidence>
<dbReference type="EMBL" id="AMQN01018248">
    <property type="status" value="NOT_ANNOTATED_CDS"/>
    <property type="molecule type" value="Genomic_DNA"/>
</dbReference>
<accession>R7VFD4</accession>
<evidence type="ECO:0000313" key="4">
    <source>
        <dbReference type="Proteomes" id="UP000014760"/>
    </source>
</evidence>
<dbReference type="AlphaFoldDB" id="R7VFD4"/>
<evidence type="ECO:0000313" key="2">
    <source>
        <dbReference type="EMBL" id="ELU15016.1"/>
    </source>
</evidence>
<gene>
    <name evidence="2" type="ORF">CAPTEDRAFT_207748</name>
</gene>
<dbReference type="HOGENOM" id="CLU_2051837_0_0_1"/>
<dbReference type="EnsemblMetazoa" id="CapteT207748">
    <property type="protein sequence ID" value="CapteP207748"/>
    <property type="gene ID" value="CapteG207748"/>
</dbReference>
<keyword evidence="4" id="KW-1185">Reference proteome</keyword>
<name>R7VFD4_CAPTE</name>
<organism evidence="2">
    <name type="scientific">Capitella teleta</name>
    <name type="common">Polychaete worm</name>
    <dbReference type="NCBI Taxonomy" id="283909"/>
    <lineage>
        <taxon>Eukaryota</taxon>
        <taxon>Metazoa</taxon>
        <taxon>Spiralia</taxon>
        <taxon>Lophotrochozoa</taxon>
        <taxon>Annelida</taxon>
        <taxon>Polychaeta</taxon>
        <taxon>Sedentaria</taxon>
        <taxon>Scolecida</taxon>
        <taxon>Capitellidae</taxon>
        <taxon>Capitella</taxon>
    </lineage>
</organism>
<dbReference type="Proteomes" id="UP000014760">
    <property type="component" value="Unassembled WGS sequence"/>
</dbReference>
<protein>
    <recommendedName>
        <fullName evidence="5">TTF-type domain-containing protein</fullName>
    </recommendedName>
</protein>
<evidence type="ECO:0000313" key="3">
    <source>
        <dbReference type="EnsemblMetazoa" id="CapteP207748"/>
    </source>
</evidence>
<dbReference type="EMBL" id="KB294109">
    <property type="protein sequence ID" value="ELU15016.1"/>
    <property type="molecule type" value="Genomic_DNA"/>
</dbReference>
<reference evidence="2 4" key="2">
    <citation type="journal article" date="2013" name="Nature">
        <title>Insights into bilaterian evolution from three spiralian genomes.</title>
        <authorList>
            <person name="Simakov O."/>
            <person name="Marletaz F."/>
            <person name="Cho S.J."/>
            <person name="Edsinger-Gonzales E."/>
            <person name="Havlak P."/>
            <person name="Hellsten U."/>
            <person name="Kuo D.H."/>
            <person name="Larsson T."/>
            <person name="Lv J."/>
            <person name="Arendt D."/>
            <person name="Savage R."/>
            <person name="Osoegawa K."/>
            <person name="de Jong P."/>
            <person name="Grimwood J."/>
            <person name="Chapman J.A."/>
            <person name="Shapiro H."/>
            <person name="Aerts A."/>
            <person name="Otillar R.P."/>
            <person name="Terry A.Y."/>
            <person name="Boore J.L."/>
            <person name="Grigoriev I.V."/>
            <person name="Lindberg D.R."/>
            <person name="Seaver E.C."/>
            <person name="Weisblat D.A."/>
            <person name="Putnam N.H."/>
            <person name="Rokhsar D.S."/>
        </authorList>
    </citation>
    <scope>NUCLEOTIDE SEQUENCE</scope>
    <source>
        <strain evidence="2 4">I ESC-2004</strain>
    </source>
</reference>